<proteinExistence type="predicted"/>
<evidence type="ECO:0008006" key="4">
    <source>
        <dbReference type="Google" id="ProtNLM"/>
    </source>
</evidence>
<feature type="signal peptide" evidence="1">
    <location>
        <begin position="1"/>
        <end position="32"/>
    </location>
</feature>
<evidence type="ECO:0000313" key="3">
    <source>
        <dbReference type="Proteomes" id="UP000324222"/>
    </source>
</evidence>
<sequence>MHWYPRHSLTIALTSLVHFLTRFPSLWRQSEGKLINYVSGCGGGGYSPCPCVCVSVSMPHSDGYVCTEQEGTTACPPSSICLRTPAPHPALFLHLPSSHPITAQRHESQPSRRILFTNHTTAFAF</sequence>
<dbReference type="Proteomes" id="UP000324222">
    <property type="component" value="Unassembled WGS sequence"/>
</dbReference>
<dbReference type="AlphaFoldDB" id="A0A5B7INV4"/>
<accession>A0A5B7INV4</accession>
<keyword evidence="3" id="KW-1185">Reference proteome</keyword>
<name>A0A5B7INV4_PORTR</name>
<keyword evidence="1" id="KW-0732">Signal</keyword>
<protein>
    <recommendedName>
        <fullName evidence="4">Secreted protein</fullName>
    </recommendedName>
</protein>
<reference evidence="2 3" key="1">
    <citation type="submission" date="2019-05" db="EMBL/GenBank/DDBJ databases">
        <title>Another draft genome of Portunus trituberculatus and its Hox gene families provides insights of decapod evolution.</title>
        <authorList>
            <person name="Jeong J.-H."/>
            <person name="Song I."/>
            <person name="Kim S."/>
            <person name="Choi T."/>
            <person name="Kim D."/>
            <person name="Ryu S."/>
            <person name="Kim W."/>
        </authorList>
    </citation>
    <scope>NUCLEOTIDE SEQUENCE [LARGE SCALE GENOMIC DNA]</scope>
    <source>
        <tissue evidence="2">Muscle</tissue>
    </source>
</reference>
<comment type="caution">
    <text evidence="2">The sequence shown here is derived from an EMBL/GenBank/DDBJ whole genome shotgun (WGS) entry which is preliminary data.</text>
</comment>
<gene>
    <name evidence="2" type="ORF">E2C01_076543</name>
</gene>
<dbReference type="EMBL" id="VSRR010058349">
    <property type="protein sequence ID" value="MPC81904.1"/>
    <property type="molecule type" value="Genomic_DNA"/>
</dbReference>
<feature type="chain" id="PRO_5022853240" description="Secreted protein" evidence="1">
    <location>
        <begin position="33"/>
        <end position="125"/>
    </location>
</feature>
<organism evidence="2 3">
    <name type="scientific">Portunus trituberculatus</name>
    <name type="common">Swimming crab</name>
    <name type="synonym">Neptunus trituberculatus</name>
    <dbReference type="NCBI Taxonomy" id="210409"/>
    <lineage>
        <taxon>Eukaryota</taxon>
        <taxon>Metazoa</taxon>
        <taxon>Ecdysozoa</taxon>
        <taxon>Arthropoda</taxon>
        <taxon>Crustacea</taxon>
        <taxon>Multicrustacea</taxon>
        <taxon>Malacostraca</taxon>
        <taxon>Eumalacostraca</taxon>
        <taxon>Eucarida</taxon>
        <taxon>Decapoda</taxon>
        <taxon>Pleocyemata</taxon>
        <taxon>Brachyura</taxon>
        <taxon>Eubrachyura</taxon>
        <taxon>Portunoidea</taxon>
        <taxon>Portunidae</taxon>
        <taxon>Portuninae</taxon>
        <taxon>Portunus</taxon>
    </lineage>
</organism>
<evidence type="ECO:0000313" key="2">
    <source>
        <dbReference type="EMBL" id="MPC81904.1"/>
    </source>
</evidence>
<evidence type="ECO:0000256" key="1">
    <source>
        <dbReference type="SAM" id="SignalP"/>
    </source>
</evidence>